<protein>
    <submittedName>
        <fullName evidence="2">Transporter</fullName>
    </submittedName>
</protein>
<accession>A0ABX5P049</accession>
<dbReference type="Pfam" id="PF02447">
    <property type="entry name" value="GntP_permease"/>
    <property type="match status" value="1"/>
</dbReference>
<keyword evidence="1" id="KW-1133">Transmembrane helix</keyword>
<evidence type="ECO:0000313" key="2">
    <source>
        <dbReference type="EMBL" id="PYD47115.1"/>
    </source>
</evidence>
<dbReference type="PANTHER" id="PTHR30354:SF11">
    <property type="entry name" value="PERMEASE"/>
    <property type="match status" value="1"/>
</dbReference>
<keyword evidence="1" id="KW-0812">Transmembrane</keyword>
<feature type="transmembrane region" description="Helical" evidence="1">
    <location>
        <begin position="57"/>
        <end position="76"/>
    </location>
</feature>
<dbReference type="EMBL" id="PRCW01000096">
    <property type="protein sequence ID" value="PYD47115.1"/>
    <property type="molecule type" value="Genomic_DNA"/>
</dbReference>
<evidence type="ECO:0000313" key="3">
    <source>
        <dbReference type="Proteomes" id="UP000248116"/>
    </source>
</evidence>
<reference evidence="2 3" key="1">
    <citation type="submission" date="2018-02" db="EMBL/GenBank/DDBJ databases">
        <authorList>
            <person name="Skraban J."/>
            <person name="Trcek J."/>
        </authorList>
    </citation>
    <scope>NUCLEOTIDE SEQUENCE [LARGE SCALE GENOMIC DNA]</scope>
    <source>
        <strain evidence="2 3">AV446</strain>
    </source>
</reference>
<dbReference type="InterPro" id="IPR003474">
    <property type="entry name" value="Glcn_transporter"/>
</dbReference>
<feature type="non-terminal residue" evidence="2">
    <location>
        <position position="98"/>
    </location>
</feature>
<organism evidence="2 3">
    <name type="scientific">Novacetimonas pomaceti</name>
    <dbReference type="NCBI Taxonomy" id="2021998"/>
    <lineage>
        <taxon>Bacteria</taxon>
        <taxon>Pseudomonadati</taxon>
        <taxon>Pseudomonadota</taxon>
        <taxon>Alphaproteobacteria</taxon>
        <taxon>Acetobacterales</taxon>
        <taxon>Acetobacteraceae</taxon>
        <taxon>Novacetimonas</taxon>
    </lineage>
</organism>
<feature type="transmembrane region" description="Helical" evidence="1">
    <location>
        <begin position="6"/>
        <end position="23"/>
    </location>
</feature>
<feature type="transmembrane region" description="Helical" evidence="1">
    <location>
        <begin position="30"/>
        <end position="51"/>
    </location>
</feature>
<keyword evidence="3" id="KW-1185">Reference proteome</keyword>
<keyword evidence="1" id="KW-0472">Membrane</keyword>
<proteinExistence type="predicted"/>
<dbReference type="PANTHER" id="PTHR30354">
    <property type="entry name" value="GNT FAMILY GLUCONATE TRANSPORTER"/>
    <property type="match status" value="1"/>
</dbReference>
<evidence type="ECO:0000256" key="1">
    <source>
        <dbReference type="SAM" id="Phobius"/>
    </source>
</evidence>
<comment type="caution">
    <text evidence="2">The sequence shown here is derived from an EMBL/GenBank/DDBJ whole genome shotgun (WGS) entry which is preliminary data.</text>
</comment>
<sequence length="98" mass="9580">MTPIALALIGTGAIAVLLLLIVAGRVHPFLALLLVATGVALLTGTPVAQLAEAVQGGLGRTVGHIAIIVALGAMIGRMVDLSGGARVVAGALVRRAGA</sequence>
<dbReference type="Proteomes" id="UP000248116">
    <property type="component" value="Unassembled WGS sequence"/>
</dbReference>
<gene>
    <name evidence="2" type="ORF">C3920_11565</name>
</gene>
<name>A0ABX5P049_9PROT</name>